<feature type="domain" description="Nudix hydrolase" evidence="3">
    <location>
        <begin position="25"/>
        <end position="148"/>
    </location>
</feature>
<dbReference type="InterPro" id="IPR000086">
    <property type="entry name" value="NUDIX_hydrolase_dom"/>
</dbReference>
<gene>
    <name evidence="4" type="ORF">KSZ_40540</name>
</gene>
<dbReference type="EMBL" id="BNJJ01000011">
    <property type="protein sequence ID" value="GHO86048.1"/>
    <property type="molecule type" value="Genomic_DNA"/>
</dbReference>
<dbReference type="Gene3D" id="3.90.79.10">
    <property type="entry name" value="Nucleoside Triphosphate Pyrophosphohydrolase"/>
    <property type="match status" value="1"/>
</dbReference>
<organism evidence="4 5">
    <name type="scientific">Dictyobacter formicarum</name>
    <dbReference type="NCBI Taxonomy" id="2778368"/>
    <lineage>
        <taxon>Bacteria</taxon>
        <taxon>Bacillati</taxon>
        <taxon>Chloroflexota</taxon>
        <taxon>Ktedonobacteria</taxon>
        <taxon>Ktedonobacterales</taxon>
        <taxon>Dictyobacteraceae</taxon>
        <taxon>Dictyobacter</taxon>
    </lineage>
</organism>
<proteinExistence type="predicted"/>
<dbReference type="Pfam" id="PF00293">
    <property type="entry name" value="NUDIX"/>
    <property type="match status" value="1"/>
</dbReference>
<dbReference type="RefSeq" id="WP_201363677.1">
    <property type="nucleotide sequence ID" value="NZ_BNJJ01000011.1"/>
</dbReference>
<name>A0ABQ3VKB4_9CHLR</name>
<dbReference type="PROSITE" id="PS51462">
    <property type="entry name" value="NUDIX"/>
    <property type="match status" value="1"/>
</dbReference>
<evidence type="ECO:0000256" key="1">
    <source>
        <dbReference type="ARBA" id="ARBA00001946"/>
    </source>
</evidence>
<dbReference type="PANTHER" id="PTHR43046:SF14">
    <property type="entry name" value="MUTT_NUDIX FAMILY PROTEIN"/>
    <property type="match status" value="1"/>
</dbReference>
<keyword evidence="2" id="KW-0378">Hydrolase</keyword>
<dbReference type="InterPro" id="IPR020084">
    <property type="entry name" value="NUDIX_hydrolase_CS"/>
</dbReference>
<keyword evidence="5" id="KW-1185">Reference proteome</keyword>
<evidence type="ECO:0000313" key="4">
    <source>
        <dbReference type="EMBL" id="GHO86048.1"/>
    </source>
</evidence>
<dbReference type="SUPFAM" id="SSF55811">
    <property type="entry name" value="Nudix"/>
    <property type="match status" value="1"/>
</dbReference>
<reference evidence="4 5" key="1">
    <citation type="journal article" date="2021" name="Int. J. Syst. Evol. Microbiol.">
        <title>Reticulibacter mediterranei gen. nov., sp. nov., within the new family Reticulibacteraceae fam. nov., and Ktedonospora formicarum gen. nov., sp. nov., Ktedonobacter robiniae sp. nov., Dictyobacter formicarum sp. nov. and Dictyobacter arantiisoli sp. nov., belonging to the class Ktedonobacteria.</title>
        <authorList>
            <person name="Yabe S."/>
            <person name="Zheng Y."/>
            <person name="Wang C.M."/>
            <person name="Sakai Y."/>
            <person name="Abe K."/>
            <person name="Yokota A."/>
            <person name="Donadio S."/>
            <person name="Cavaletti L."/>
            <person name="Monciardini P."/>
        </authorList>
    </citation>
    <scope>NUCLEOTIDE SEQUENCE [LARGE SCALE GENOMIC DNA]</scope>
    <source>
        <strain evidence="4 5">SOSP1-9</strain>
    </source>
</reference>
<accession>A0ABQ3VKB4</accession>
<sequence>MFYYITKSLACICFNILNFLLGGNLPPFGCVCMIVEKDQQFLLIEQPGGILAFPGGFMKWRESPEQALIREGKEETGLELRPLDLVGFQPGISQGIHQMSTLTLIYQVEAIGGDLRPSSEGRPLWLSADELQKRLSPYYQSMLEQYKRYQATDSLRNTEQQNCRRHGATAN</sequence>
<evidence type="ECO:0000256" key="2">
    <source>
        <dbReference type="ARBA" id="ARBA00022801"/>
    </source>
</evidence>
<dbReference type="PANTHER" id="PTHR43046">
    <property type="entry name" value="GDP-MANNOSE MANNOSYL HYDROLASE"/>
    <property type="match status" value="1"/>
</dbReference>
<dbReference type="InterPro" id="IPR015797">
    <property type="entry name" value="NUDIX_hydrolase-like_dom_sf"/>
</dbReference>
<comment type="cofactor">
    <cofactor evidence="1">
        <name>Mg(2+)</name>
        <dbReference type="ChEBI" id="CHEBI:18420"/>
    </cofactor>
</comment>
<dbReference type="Proteomes" id="UP000635565">
    <property type="component" value="Unassembled WGS sequence"/>
</dbReference>
<dbReference type="CDD" id="cd02883">
    <property type="entry name" value="NUDIX_Hydrolase"/>
    <property type="match status" value="1"/>
</dbReference>
<evidence type="ECO:0000259" key="3">
    <source>
        <dbReference type="PROSITE" id="PS51462"/>
    </source>
</evidence>
<evidence type="ECO:0000313" key="5">
    <source>
        <dbReference type="Proteomes" id="UP000635565"/>
    </source>
</evidence>
<dbReference type="PROSITE" id="PS00893">
    <property type="entry name" value="NUDIX_BOX"/>
    <property type="match status" value="1"/>
</dbReference>
<comment type="caution">
    <text evidence="4">The sequence shown here is derived from an EMBL/GenBank/DDBJ whole genome shotgun (WGS) entry which is preliminary data.</text>
</comment>
<protein>
    <recommendedName>
        <fullName evidence="3">Nudix hydrolase domain-containing protein</fullName>
    </recommendedName>
</protein>